<dbReference type="Pfam" id="PF25563">
    <property type="entry name" value="TPR_SYVN1_N"/>
    <property type="match status" value="1"/>
</dbReference>
<keyword evidence="5" id="KW-0479">Metal-binding</keyword>
<comment type="subcellular location">
    <subcellularLocation>
        <location evidence="1">Membrane</location>
    </subcellularLocation>
</comment>
<evidence type="ECO:0000256" key="4">
    <source>
        <dbReference type="ARBA" id="ARBA00022692"/>
    </source>
</evidence>
<feature type="domain" description="E3 ubiquitin-protein ligase synoviolin-like TPR repeats" evidence="10">
    <location>
        <begin position="6"/>
        <end position="49"/>
    </location>
</feature>
<evidence type="ECO:0000259" key="10">
    <source>
        <dbReference type="Pfam" id="PF25563"/>
    </source>
</evidence>
<keyword evidence="8" id="KW-1133">Transmembrane helix</keyword>
<evidence type="ECO:0000313" key="11">
    <source>
        <dbReference type="Ensembl" id="ENSSOCP00000022378.1"/>
    </source>
</evidence>
<name>A0A8D0G093_STROC</name>
<keyword evidence="9" id="KW-0472">Membrane</keyword>
<keyword evidence="12" id="KW-1185">Reference proteome</keyword>
<dbReference type="Ensembl" id="ENSSOCT00000022933.1">
    <property type="protein sequence ID" value="ENSSOCP00000022378.1"/>
    <property type="gene ID" value="ENSSOCG00000016643.1"/>
</dbReference>
<evidence type="ECO:0000256" key="6">
    <source>
        <dbReference type="ARBA" id="ARBA00022771"/>
    </source>
</evidence>
<dbReference type="InterPro" id="IPR057992">
    <property type="entry name" value="TPR_SYVN1_N"/>
</dbReference>
<reference evidence="11" key="1">
    <citation type="submission" date="2025-08" db="UniProtKB">
        <authorList>
            <consortium name="Ensembl"/>
        </authorList>
    </citation>
    <scope>IDENTIFICATION</scope>
</reference>
<evidence type="ECO:0000313" key="12">
    <source>
        <dbReference type="Proteomes" id="UP000694551"/>
    </source>
</evidence>
<evidence type="ECO:0000256" key="9">
    <source>
        <dbReference type="ARBA" id="ARBA00023136"/>
    </source>
</evidence>
<sequence>MLCTAAVMAGSLALTTAVVAHAYYLKHQFYPTVVYLTKSSPSMAVSSLINGGAFWLHFGGILTPPRALRLHFGGILPPKSPLAPFWGDFDPPRALWLHFGGILTPQEPFGSILGGF</sequence>
<reference evidence="11" key="2">
    <citation type="submission" date="2025-09" db="UniProtKB">
        <authorList>
            <consortium name="Ensembl"/>
        </authorList>
    </citation>
    <scope>IDENTIFICATION</scope>
</reference>
<evidence type="ECO:0000256" key="3">
    <source>
        <dbReference type="ARBA" id="ARBA00022679"/>
    </source>
</evidence>
<protein>
    <recommendedName>
        <fullName evidence="10">E3 ubiquitin-protein ligase synoviolin-like TPR repeats domain-containing protein</fullName>
    </recommendedName>
</protein>
<proteinExistence type="predicted"/>
<organism evidence="11 12">
    <name type="scientific">Strix occidentalis caurina</name>
    <name type="common">northern spotted owl</name>
    <dbReference type="NCBI Taxonomy" id="311401"/>
    <lineage>
        <taxon>Eukaryota</taxon>
        <taxon>Metazoa</taxon>
        <taxon>Chordata</taxon>
        <taxon>Craniata</taxon>
        <taxon>Vertebrata</taxon>
        <taxon>Euteleostomi</taxon>
        <taxon>Archelosauria</taxon>
        <taxon>Archosauria</taxon>
        <taxon>Dinosauria</taxon>
        <taxon>Saurischia</taxon>
        <taxon>Theropoda</taxon>
        <taxon>Coelurosauria</taxon>
        <taxon>Aves</taxon>
        <taxon>Neognathae</taxon>
        <taxon>Neoaves</taxon>
        <taxon>Telluraves</taxon>
        <taxon>Strigiformes</taxon>
        <taxon>Strigidae</taxon>
        <taxon>Strix</taxon>
    </lineage>
</organism>
<evidence type="ECO:0000256" key="5">
    <source>
        <dbReference type="ARBA" id="ARBA00022723"/>
    </source>
</evidence>
<evidence type="ECO:0000256" key="7">
    <source>
        <dbReference type="ARBA" id="ARBA00022833"/>
    </source>
</evidence>
<evidence type="ECO:0000256" key="2">
    <source>
        <dbReference type="ARBA" id="ARBA00004906"/>
    </source>
</evidence>
<evidence type="ECO:0000256" key="1">
    <source>
        <dbReference type="ARBA" id="ARBA00004370"/>
    </source>
</evidence>
<keyword evidence="4" id="KW-0812">Transmembrane</keyword>
<evidence type="ECO:0000256" key="8">
    <source>
        <dbReference type="ARBA" id="ARBA00022989"/>
    </source>
</evidence>
<accession>A0A8D0G093</accession>
<keyword evidence="3" id="KW-0808">Transferase</keyword>
<dbReference type="AlphaFoldDB" id="A0A8D0G093"/>
<comment type="pathway">
    <text evidence="2">Protein modification; protein ubiquitination.</text>
</comment>
<keyword evidence="6" id="KW-0863">Zinc-finger</keyword>
<dbReference type="Proteomes" id="UP000694551">
    <property type="component" value="Unplaced"/>
</dbReference>
<keyword evidence="7" id="KW-0862">Zinc</keyword>